<dbReference type="InterPro" id="IPR036249">
    <property type="entry name" value="Thioredoxin-like_sf"/>
</dbReference>
<dbReference type="PROSITE" id="PS51352">
    <property type="entry name" value="THIOREDOXIN_2"/>
    <property type="match status" value="1"/>
</dbReference>
<organism evidence="4 5">
    <name type="scientific">Niastella koreensis</name>
    <dbReference type="NCBI Taxonomy" id="354356"/>
    <lineage>
        <taxon>Bacteria</taxon>
        <taxon>Pseudomonadati</taxon>
        <taxon>Bacteroidota</taxon>
        <taxon>Chitinophagia</taxon>
        <taxon>Chitinophagales</taxon>
        <taxon>Chitinophagaceae</taxon>
        <taxon>Niastella</taxon>
    </lineage>
</organism>
<dbReference type="EMBL" id="LWBO01000084">
    <property type="protein sequence ID" value="OQP39315.1"/>
    <property type="molecule type" value="Genomic_DNA"/>
</dbReference>
<proteinExistence type="predicted"/>
<dbReference type="InterPro" id="IPR017937">
    <property type="entry name" value="Thioredoxin_CS"/>
</dbReference>
<comment type="caution">
    <text evidence="4">The sequence shown here is derived from an EMBL/GenBank/DDBJ whole genome shotgun (WGS) entry which is preliminary data.</text>
</comment>
<dbReference type="Pfam" id="PF00578">
    <property type="entry name" value="AhpC-TSA"/>
    <property type="match status" value="1"/>
</dbReference>
<evidence type="ECO:0000313" key="5">
    <source>
        <dbReference type="Proteomes" id="UP000192277"/>
    </source>
</evidence>
<feature type="signal peptide" evidence="2">
    <location>
        <begin position="1"/>
        <end position="21"/>
    </location>
</feature>
<keyword evidence="1" id="KW-0676">Redox-active center</keyword>
<dbReference type="InterPro" id="IPR013766">
    <property type="entry name" value="Thioredoxin_domain"/>
</dbReference>
<dbReference type="CDD" id="cd02966">
    <property type="entry name" value="TlpA_like_family"/>
    <property type="match status" value="1"/>
</dbReference>
<dbReference type="RefSeq" id="WP_014216903.1">
    <property type="nucleotide sequence ID" value="NZ_LWBO01000084.1"/>
</dbReference>
<feature type="chain" id="PRO_5046797302" description="Thioredoxin domain-containing protein" evidence="2">
    <location>
        <begin position="22"/>
        <end position="267"/>
    </location>
</feature>
<protein>
    <recommendedName>
        <fullName evidence="3">Thioredoxin domain-containing protein</fullName>
    </recommendedName>
</protein>
<dbReference type="Gene3D" id="3.40.30.10">
    <property type="entry name" value="Glutaredoxin"/>
    <property type="match status" value="1"/>
</dbReference>
<keyword evidence="5" id="KW-1185">Reference proteome</keyword>
<gene>
    <name evidence="4" type="ORF">A4D02_18525</name>
</gene>
<dbReference type="PROSITE" id="PS00194">
    <property type="entry name" value="THIOREDOXIN_1"/>
    <property type="match status" value="1"/>
</dbReference>
<evidence type="ECO:0000313" key="4">
    <source>
        <dbReference type="EMBL" id="OQP39315.1"/>
    </source>
</evidence>
<dbReference type="PANTHER" id="PTHR42852:SF13">
    <property type="entry name" value="PROTEIN DIPZ"/>
    <property type="match status" value="1"/>
</dbReference>
<keyword evidence="2" id="KW-0732">Signal</keyword>
<dbReference type="InterPro" id="IPR050553">
    <property type="entry name" value="Thioredoxin_ResA/DsbE_sf"/>
</dbReference>
<dbReference type="PANTHER" id="PTHR42852">
    <property type="entry name" value="THIOL:DISULFIDE INTERCHANGE PROTEIN DSBE"/>
    <property type="match status" value="1"/>
</dbReference>
<accession>A0ABX3NP43</accession>
<dbReference type="Proteomes" id="UP000192277">
    <property type="component" value="Unassembled WGS sequence"/>
</dbReference>
<dbReference type="InterPro" id="IPR000866">
    <property type="entry name" value="AhpC/TSA"/>
</dbReference>
<evidence type="ECO:0000259" key="3">
    <source>
        <dbReference type="PROSITE" id="PS51352"/>
    </source>
</evidence>
<reference evidence="4 5" key="1">
    <citation type="submission" date="2016-04" db="EMBL/GenBank/DDBJ databases">
        <authorList>
            <person name="Chen L."/>
            <person name="Zhuang W."/>
            <person name="Wang G."/>
        </authorList>
    </citation>
    <scope>NUCLEOTIDE SEQUENCE [LARGE SCALE GENOMIC DNA]</scope>
    <source>
        <strain evidence="5">GR20</strain>
    </source>
</reference>
<evidence type="ECO:0000256" key="2">
    <source>
        <dbReference type="SAM" id="SignalP"/>
    </source>
</evidence>
<sequence length="267" mass="30413">MKKITLFFLSITIWSALSMQAQLPDTLMQQIKDMGKEPSSVERYAILLKLNNQEEKAYALLLQMAKTGKSTDGMNSLLRELYIKKNKDVTGYNAFFDGLQENVVSELKKELKAKMTNTDAPDFSLRDLEDKPVSLTDLKGKIVVLDFWATWCLPCKASFPAMKKLMIQHPDVKFLFIATQEKQDGATDRVKKFTTQNKYPFYVLMDEPLKDNPQMFEALSAYKPNGIPAKVIIDPNGKQRFLATGFSSDTELINEINAMIQLVRAQY</sequence>
<name>A0ABX3NP43_9BACT</name>
<feature type="domain" description="Thioredoxin" evidence="3">
    <location>
        <begin position="114"/>
        <end position="261"/>
    </location>
</feature>
<dbReference type="SUPFAM" id="SSF52833">
    <property type="entry name" value="Thioredoxin-like"/>
    <property type="match status" value="1"/>
</dbReference>
<evidence type="ECO:0000256" key="1">
    <source>
        <dbReference type="ARBA" id="ARBA00023284"/>
    </source>
</evidence>